<proteinExistence type="predicted"/>
<gene>
    <name evidence="1" type="ORF">RISK_004343</name>
</gene>
<dbReference type="Proteomes" id="UP000036367">
    <property type="component" value="Unassembled WGS sequence"/>
</dbReference>
<dbReference type="PATRIC" id="fig|595434.4.peg.4120"/>
<name>A0A0J1BBP1_RHOIS</name>
<evidence type="ECO:0000313" key="2">
    <source>
        <dbReference type="Proteomes" id="UP000036367"/>
    </source>
</evidence>
<dbReference type="AlphaFoldDB" id="A0A0J1BBP1"/>
<organism evidence="1 2">
    <name type="scientific">Rhodopirellula islandica</name>
    <dbReference type="NCBI Taxonomy" id="595434"/>
    <lineage>
        <taxon>Bacteria</taxon>
        <taxon>Pseudomonadati</taxon>
        <taxon>Planctomycetota</taxon>
        <taxon>Planctomycetia</taxon>
        <taxon>Pirellulales</taxon>
        <taxon>Pirellulaceae</taxon>
        <taxon>Rhodopirellula</taxon>
    </lineage>
</organism>
<dbReference type="EMBL" id="LECT01000031">
    <property type="protein sequence ID" value="KLU03936.1"/>
    <property type="molecule type" value="Genomic_DNA"/>
</dbReference>
<protein>
    <submittedName>
        <fullName evidence="1">Uncharacterized protein</fullName>
    </submittedName>
</protein>
<accession>A0A0J1BBP1</accession>
<evidence type="ECO:0000313" key="1">
    <source>
        <dbReference type="EMBL" id="KLU03936.1"/>
    </source>
</evidence>
<keyword evidence="2" id="KW-1185">Reference proteome</keyword>
<sequence>MGPDSTPRRTVSPPNVRSIQPTVARSFLAPNRVHLGLPTPHLVSAARTSGPGGVTRRVTSVSGLPPNGTYFRLSLQLR</sequence>
<reference evidence="1" key="1">
    <citation type="submission" date="2015-05" db="EMBL/GenBank/DDBJ databases">
        <title>Permanent draft genome of Rhodopirellula islandicus K833.</title>
        <authorList>
            <person name="Kizina J."/>
            <person name="Richter M."/>
            <person name="Glockner F.O."/>
            <person name="Harder J."/>
        </authorList>
    </citation>
    <scope>NUCLEOTIDE SEQUENCE [LARGE SCALE GENOMIC DNA]</scope>
    <source>
        <strain evidence="1">K833</strain>
    </source>
</reference>
<comment type="caution">
    <text evidence="1">The sequence shown here is derived from an EMBL/GenBank/DDBJ whole genome shotgun (WGS) entry which is preliminary data.</text>
</comment>